<feature type="transmembrane region" description="Helical" evidence="1">
    <location>
        <begin position="7"/>
        <end position="28"/>
    </location>
</feature>
<feature type="transmembrane region" description="Helical" evidence="1">
    <location>
        <begin position="48"/>
        <end position="65"/>
    </location>
</feature>
<evidence type="ECO:0000313" key="4">
    <source>
        <dbReference type="Proteomes" id="UP000011746"/>
    </source>
</evidence>
<accession>K2G8U0</accession>
<dbReference type="Proteomes" id="UP000011746">
    <property type="component" value="Unassembled WGS sequence"/>
</dbReference>
<keyword evidence="1" id="KW-0472">Membrane</keyword>
<protein>
    <submittedName>
        <fullName evidence="3">Uncharacterized protein</fullName>
    </submittedName>
</protein>
<sequence>MKKIRSNVWYLILVFFGLPIAITTVIVFCTDGILEATLTKRIMTVSNYLFTVSSLIIVFVLYRNLNPSDYHKDAQEQKYLDENSIDDLYSASRKIKYCIKEQEVEGLAENCSTVSHVYNSLKNHENDVVLKAYQNHLKNLCHLINKNNLISIGLEGDFKTFQSIPKKNKTSIWRKADELERYVKRIKRG</sequence>
<dbReference type="RefSeq" id="WP_008592023.1">
    <property type="nucleotide sequence ID" value="NZ_AMPQ01000041.1"/>
</dbReference>
<reference evidence="3 4" key="1">
    <citation type="journal article" date="2012" name="J. Bacteriol.">
        <title>Draft Genome Sequence of Salimicrobium sp. Strain MJ3, Isolated from Myulchi-Jeot, Korean Fermented Seafood.</title>
        <authorList>
            <person name="Lee S.H."/>
            <person name="Jung J.Y."/>
            <person name="Jeon C.O."/>
        </authorList>
    </citation>
    <scope>NUCLEOTIDE SEQUENCE [LARGE SCALE GENOMIC DNA]</scope>
    <source>
        <strain evidence="3 4">MJ3</strain>
    </source>
</reference>
<name>K2G8U0_9BACI</name>
<evidence type="ECO:0000313" key="2">
    <source>
        <dbReference type="EMBL" id="AKG03391.1"/>
    </source>
</evidence>
<dbReference type="EMBL" id="CP011361">
    <property type="protein sequence ID" value="AKG03391.1"/>
    <property type="molecule type" value="Genomic_DNA"/>
</dbReference>
<organism evidence="3 4">
    <name type="scientific">Salimicrobium jeotgali</name>
    <dbReference type="NCBI Taxonomy" id="1230341"/>
    <lineage>
        <taxon>Bacteria</taxon>
        <taxon>Bacillati</taxon>
        <taxon>Bacillota</taxon>
        <taxon>Bacilli</taxon>
        <taxon>Bacillales</taxon>
        <taxon>Bacillaceae</taxon>
        <taxon>Salimicrobium</taxon>
    </lineage>
</organism>
<reference evidence="5" key="2">
    <citation type="submission" date="2015-06" db="EMBL/GenBank/DDBJ databases">
        <title>Salimicrobium jeotgali MJ3, isolated from Myulchi jeot, a traditional Korean fermented seafood.</title>
        <authorList>
            <person name="Kim K.H."/>
            <person name="Jeon C.O."/>
            <person name="Jin H.M."/>
        </authorList>
    </citation>
    <scope>NUCLEOTIDE SEQUENCE [LARGE SCALE GENOMIC DNA]</scope>
    <source>
        <strain evidence="5">MJ3</strain>
    </source>
</reference>
<evidence type="ECO:0000313" key="3">
    <source>
        <dbReference type="EMBL" id="EKE30777.1"/>
    </source>
</evidence>
<keyword evidence="4" id="KW-1185">Reference proteome</keyword>
<dbReference type="KEGG" id="sje:AAV35_000390"/>
<dbReference type="STRING" id="1230341.AAV35_000390"/>
<keyword evidence="1" id="KW-1133">Transmembrane helix</keyword>
<dbReference type="Proteomes" id="UP000092654">
    <property type="component" value="Chromosome"/>
</dbReference>
<dbReference type="EMBL" id="AMPQ01000041">
    <property type="protein sequence ID" value="EKE30777.1"/>
    <property type="molecule type" value="Genomic_DNA"/>
</dbReference>
<evidence type="ECO:0000256" key="1">
    <source>
        <dbReference type="SAM" id="Phobius"/>
    </source>
</evidence>
<gene>
    <name evidence="2" type="ORF">AAV35_000390</name>
    <name evidence="3" type="ORF">MJ3_11960</name>
</gene>
<reference evidence="2" key="3">
    <citation type="submission" date="2016-11" db="EMBL/GenBank/DDBJ databases">
        <title>Salimicrobium jeotgali MJ3, isolated from Myulchi jeot, a traditional Korean fermented seafood.</title>
        <authorList>
            <person name="Kim K.H."/>
            <person name="Jeon C.O."/>
            <person name="Jin H.M."/>
        </authorList>
    </citation>
    <scope>NUCLEOTIDE SEQUENCE</scope>
    <source>
        <strain evidence="2">MJ3</strain>
    </source>
</reference>
<keyword evidence="1" id="KW-0812">Transmembrane</keyword>
<evidence type="ECO:0000313" key="5">
    <source>
        <dbReference type="Proteomes" id="UP000092654"/>
    </source>
</evidence>
<dbReference type="AlphaFoldDB" id="K2G8U0"/>
<proteinExistence type="predicted"/>